<reference evidence="1" key="1">
    <citation type="journal article" date="2021" name="New Phytol.">
        <title>Evolutionary innovations through gain and loss of genes in the ectomycorrhizal Boletales.</title>
        <authorList>
            <person name="Wu G."/>
            <person name="Miyauchi S."/>
            <person name="Morin E."/>
            <person name="Kuo A."/>
            <person name="Drula E."/>
            <person name="Varga T."/>
            <person name="Kohler A."/>
            <person name="Feng B."/>
            <person name="Cao Y."/>
            <person name="Lipzen A."/>
            <person name="Daum C."/>
            <person name="Hundley H."/>
            <person name="Pangilinan J."/>
            <person name="Johnson J."/>
            <person name="Barry K."/>
            <person name="LaButti K."/>
            <person name="Ng V."/>
            <person name="Ahrendt S."/>
            <person name="Min B."/>
            <person name="Choi I.G."/>
            <person name="Park H."/>
            <person name="Plett J.M."/>
            <person name="Magnuson J."/>
            <person name="Spatafora J.W."/>
            <person name="Nagy L.G."/>
            <person name="Henrissat B."/>
            <person name="Grigoriev I.V."/>
            <person name="Yang Z.L."/>
            <person name="Xu J."/>
            <person name="Martin F.M."/>
        </authorList>
    </citation>
    <scope>NUCLEOTIDE SEQUENCE</scope>
    <source>
        <strain evidence="1">ATCC 28755</strain>
    </source>
</reference>
<keyword evidence="2" id="KW-1185">Reference proteome</keyword>
<proteinExistence type="predicted"/>
<comment type="caution">
    <text evidence="1">The sequence shown here is derived from an EMBL/GenBank/DDBJ whole genome shotgun (WGS) entry which is preliminary data.</text>
</comment>
<organism evidence="1 2">
    <name type="scientific">Hygrophoropsis aurantiaca</name>
    <dbReference type="NCBI Taxonomy" id="72124"/>
    <lineage>
        <taxon>Eukaryota</taxon>
        <taxon>Fungi</taxon>
        <taxon>Dikarya</taxon>
        <taxon>Basidiomycota</taxon>
        <taxon>Agaricomycotina</taxon>
        <taxon>Agaricomycetes</taxon>
        <taxon>Agaricomycetidae</taxon>
        <taxon>Boletales</taxon>
        <taxon>Coniophorineae</taxon>
        <taxon>Hygrophoropsidaceae</taxon>
        <taxon>Hygrophoropsis</taxon>
    </lineage>
</organism>
<evidence type="ECO:0000313" key="2">
    <source>
        <dbReference type="Proteomes" id="UP000790377"/>
    </source>
</evidence>
<dbReference type="Proteomes" id="UP000790377">
    <property type="component" value="Unassembled WGS sequence"/>
</dbReference>
<protein>
    <submittedName>
        <fullName evidence="1">Uncharacterized protein</fullName>
    </submittedName>
</protein>
<gene>
    <name evidence="1" type="ORF">BJ138DRAFT_63110</name>
</gene>
<evidence type="ECO:0000313" key="1">
    <source>
        <dbReference type="EMBL" id="KAH7910803.1"/>
    </source>
</evidence>
<dbReference type="EMBL" id="MU267699">
    <property type="protein sequence ID" value="KAH7910803.1"/>
    <property type="molecule type" value="Genomic_DNA"/>
</dbReference>
<sequence>MPMIINDDDAEADIHIRPVNDNTQSSSSNFNSNPKPAPRTKSHPLASEIRVPFSYSPSPDGTDENLLILLHGLGDTHIPFGKLGQALKLPQTATLALRAPSLIPFLPNAFQWYPSFDPLGESLPLAAQNPTDALTLLLSVLEYLTGTTGGRPAWPANRIHLFGFAQGGTIAAEACLAWSRQQAKRAQEGGRSPQSLGSLITVSGPLLSFPTTAPCLTPVLFFHRPLKGTQSMSLRDLKRGFISVREVAGASQVKADGDEGEDISMPRGQPEWEPIMRFWSEQLARRSAWAGAEMGGDTGLYEVVKGGERVTVPRTGTAK</sequence>
<accession>A0ACB8ACE8</accession>
<name>A0ACB8ACE8_9AGAM</name>